<reference evidence="2" key="1">
    <citation type="submission" date="2021-06" db="EMBL/GenBank/DDBJ databases">
        <authorList>
            <person name="Kallberg Y."/>
            <person name="Tangrot J."/>
            <person name="Rosling A."/>
        </authorList>
    </citation>
    <scope>NUCLEOTIDE SEQUENCE</scope>
    <source>
        <strain evidence="2">AZ414A</strain>
    </source>
</reference>
<proteinExistence type="predicted"/>
<dbReference type="EMBL" id="CAJVPK010004788">
    <property type="protein sequence ID" value="CAG8639563.1"/>
    <property type="molecule type" value="Genomic_DNA"/>
</dbReference>
<evidence type="ECO:0000313" key="3">
    <source>
        <dbReference type="Proteomes" id="UP000789706"/>
    </source>
</evidence>
<dbReference type="Proteomes" id="UP000789706">
    <property type="component" value="Unassembled WGS sequence"/>
</dbReference>
<evidence type="ECO:0000313" key="2">
    <source>
        <dbReference type="EMBL" id="CAG8639563.1"/>
    </source>
</evidence>
<feature type="coiled-coil region" evidence="1">
    <location>
        <begin position="47"/>
        <end position="156"/>
    </location>
</feature>
<evidence type="ECO:0000256" key="1">
    <source>
        <dbReference type="SAM" id="Coils"/>
    </source>
</evidence>
<protein>
    <submittedName>
        <fullName evidence="2">3124_t:CDS:1</fullName>
    </submittedName>
</protein>
<accession>A0A9N9DGW9</accession>
<dbReference type="AlphaFoldDB" id="A0A9N9DGW9"/>
<gene>
    <name evidence="2" type="ORF">DEBURN_LOCUS11108</name>
</gene>
<sequence length="171" mass="20381">RTSSKYSFDSKYDYGTEEVKNALETKTKEVKFDEQTEILDEEFNKALDDKNRIIEGQLAKINELKNRLAESENKHEDQPKREKHQNCRIKDEYINELKDDIRELRRLREIDLGKEDTKTITILRLGQEKEDLTKENKELKEELQLTNEVAKELQEIVDDNEKILKQNQDII</sequence>
<comment type="caution">
    <text evidence="2">The sequence shown here is derived from an EMBL/GenBank/DDBJ whole genome shotgun (WGS) entry which is preliminary data.</text>
</comment>
<name>A0A9N9DGW9_9GLOM</name>
<organism evidence="2 3">
    <name type="scientific">Diversispora eburnea</name>
    <dbReference type="NCBI Taxonomy" id="1213867"/>
    <lineage>
        <taxon>Eukaryota</taxon>
        <taxon>Fungi</taxon>
        <taxon>Fungi incertae sedis</taxon>
        <taxon>Mucoromycota</taxon>
        <taxon>Glomeromycotina</taxon>
        <taxon>Glomeromycetes</taxon>
        <taxon>Diversisporales</taxon>
        <taxon>Diversisporaceae</taxon>
        <taxon>Diversispora</taxon>
    </lineage>
</organism>
<keyword evidence="1" id="KW-0175">Coiled coil</keyword>
<keyword evidence="3" id="KW-1185">Reference proteome</keyword>
<feature type="non-terminal residue" evidence="2">
    <location>
        <position position="1"/>
    </location>
</feature>